<reference evidence="2" key="1">
    <citation type="journal article" date="2011" name="Genome Biol.">
        <title>Comparative genomics of the social amoebae Dictyostelium discoideum and Dictyostelium purpureum.</title>
        <authorList>
            <consortium name="US DOE Joint Genome Institute (JGI-PGF)"/>
            <person name="Sucgang R."/>
            <person name="Kuo A."/>
            <person name="Tian X."/>
            <person name="Salerno W."/>
            <person name="Parikh A."/>
            <person name="Feasley C.L."/>
            <person name="Dalin E."/>
            <person name="Tu H."/>
            <person name="Huang E."/>
            <person name="Barry K."/>
            <person name="Lindquist E."/>
            <person name="Shapiro H."/>
            <person name="Bruce D."/>
            <person name="Schmutz J."/>
            <person name="Salamov A."/>
            <person name="Fey P."/>
            <person name="Gaudet P."/>
            <person name="Anjard C."/>
            <person name="Babu M.M."/>
            <person name="Basu S."/>
            <person name="Bushmanova Y."/>
            <person name="van der Wel H."/>
            <person name="Katoh-Kurasawa M."/>
            <person name="Dinh C."/>
            <person name="Coutinho P.M."/>
            <person name="Saito T."/>
            <person name="Elias M."/>
            <person name="Schaap P."/>
            <person name="Kay R.R."/>
            <person name="Henrissat B."/>
            <person name="Eichinger L."/>
            <person name="Rivero F."/>
            <person name="Putnam N.H."/>
            <person name="West C.M."/>
            <person name="Loomis W.F."/>
            <person name="Chisholm R.L."/>
            <person name="Shaulsky G."/>
            <person name="Strassmann J.E."/>
            <person name="Queller D.C."/>
            <person name="Kuspa A."/>
            <person name="Grigoriev I.V."/>
        </authorList>
    </citation>
    <scope>NUCLEOTIDE SEQUENCE [LARGE SCALE GENOMIC DNA]</scope>
    <source>
        <strain evidence="2">QSDP1</strain>
    </source>
</reference>
<organism evidence="1 2">
    <name type="scientific">Dictyostelium purpureum</name>
    <name type="common">Slime mold</name>
    <dbReference type="NCBI Taxonomy" id="5786"/>
    <lineage>
        <taxon>Eukaryota</taxon>
        <taxon>Amoebozoa</taxon>
        <taxon>Evosea</taxon>
        <taxon>Eumycetozoa</taxon>
        <taxon>Dictyostelia</taxon>
        <taxon>Dictyosteliales</taxon>
        <taxon>Dictyosteliaceae</taxon>
        <taxon>Dictyostelium</taxon>
    </lineage>
</organism>
<dbReference type="KEGG" id="dpp:DICPUDRAFT_81797"/>
<evidence type="ECO:0000313" key="1">
    <source>
        <dbReference type="EMBL" id="EGC32381.1"/>
    </source>
</evidence>
<dbReference type="RefSeq" id="XP_003291111.1">
    <property type="nucleotide sequence ID" value="XM_003291063.1"/>
</dbReference>
<proteinExistence type="predicted"/>
<accession>F0ZUL6</accession>
<dbReference type="AlphaFoldDB" id="F0ZUL6"/>
<dbReference type="GeneID" id="10507282"/>
<dbReference type="VEuPathDB" id="AmoebaDB:DICPUDRAFT_81797"/>
<name>F0ZUL6_DICPU</name>
<dbReference type="InParanoid" id="F0ZUL6"/>
<dbReference type="Proteomes" id="UP000001064">
    <property type="component" value="Unassembled WGS sequence"/>
</dbReference>
<keyword evidence="2" id="KW-1185">Reference proteome</keyword>
<protein>
    <submittedName>
        <fullName evidence="1">Uncharacterized protein</fullName>
    </submittedName>
</protein>
<gene>
    <name evidence="1" type="ORF">DICPUDRAFT_81797</name>
</gene>
<evidence type="ECO:0000313" key="2">
    <source>
        <dbReference type="Proteomes" id="UP000001064"/>
    </source>
</evidence>
<sequence>MFRFCSILLKTPKRIPNTQLRNNTKTIKNFIKEREFKLNIKETIKKNTTQKLKDVERIEILRNIDLKQWTDLKLEQKVYDFQILLNAFPHNYRSHVFYNYWLYKLSSNDSQINYETTWRLVEHMVENNIELYNKSISKFIFSVFKSSTPLSPERIQILHDLELEGEFYKTILKTKLKFFPTNDFTQYKDNNQTRSSVLRGLQKLKKQNLFIHSKEIIKLYVQLAKIAYPIEGDIKPKVLVENFTMWKVVLFKLRSQLPYFINVAALELGKQKRKNARDLFKEFLKENELIILENHLSTVLEIIQLLTPIEKAEILQKYKLRPTSQFSPELVDIIKKIKEEIPEPSKYTKLDEIISRENKLHNQEYQEVLKLIEEYYLRK</sequence>
<dbReference type="EMBL" id="GL871196">
    <property type="protein sequence ID" value="EGC32381.1"/>
    <property type="molecule type" value="Genomic_DNA"/>
</dbReference>